<accession>A0AAD7FWX7</accession>
<evidence type="ECO:0000256" key="1">
    <source>
        <dbReference type="SAM" id="MobiDB-lite"/>
    </source>
</evidence>
<feature type="compositionally biased region" description="Low complexity" evidence="1">
    <location>
        <begin position="380"/>
        <end position="391"/>
    </location>
</feature>
<name>A0AAD7FWX7_9AGAR</name>
<dbReference type="EMBL" id="JARKIF010000004">
    <property type="protein sequence ID" value="KAJ7642122.1"/>
    <property type="molecule type" value="Genomic_DNA"/>
</dbReference>
<dbReference type="Gene3D" id="1.20.5.510">
    <property type="entry name" value="Single helix bin"/>
    <property type="match status" value="1"/>
</dbReference>
<evidence type="ECO:0000313" key="4">
    <source>
        <dbReference type="Proteomes" id="UP001221142"/>
    </source>
</evidence>
<evidence type="ECO:0000313" key="3">
    <source>
        <dbReference type="EMBL" id="KAJ7642122.1"/>
    </source>
</evidence>
<feature type="compositionally biased region" description="Low complexity" evidence="1">
    <location>
        <begin position="282"/>
        <end position="304"/>
    </location>
</feature>
<keyword evidence="4" id="KW-1185">Reference proteome</keyword>
<proteinExistence type="predicted"/>
<gene>
    <name evidence="3" type="ORF">FB45DRAFT_786254</name>
</gene>
<sequence>MSSASVPLRQVIVDDTDPSIQYNAQDWFVADPRTLDNGNFGEIYNDTSHATTSSNTQFQFPFNGTSITVQGNIDMSMDPTTNATDPTWECLVDGKTIPVKTFTSPESNWPLCSQGTLDPTEHVLTVQVQSKTRPFFLDSLVYTPISGAVFPSAVLIYGDGDPALTYSAGQWKAAGEQVTQIPGASVTLSFHGTSATLIGHTMNSFPPNASSGMYFIDGAGPTSFTLPGLASATSSTNFNRLFFTTPPLADGSHNLTVVYAGDADHTPLAVKIFYVTNTTTPSDSLGQSSSIPSGSASTALPAPSSSNTAAAAARKHSSTGAIAGGVTAGVVIILLLLLAALWIRRRRRARNREKAQTTANPFPTPQNGRPLVSTSGQTLPSSDSSDPWSASQLYGGGAVPSKMYLQPQRVPNPRRSTAPKSLPLVPQRRPVLLQHEDSGARSLGGPSSGAEYEIVELPPGYTAD</sequence>
<keyword evidence="2" id="KW-1133">Transmembrane helix</keyword>
<protein>
    <submittedName>
        <fullName evidence="3">Uncharacterized protein</fullName>
    </submittedName>
</protein>
<evidence type="ECO:0000256" key="2">
    <source>
        <dbReference type="SAM" id="Phobius"/>
    </source>
</evidence>
<dbReference type="AlphaFoldDB" id="A0AAD7FWX7"/>
<feature type="region of interest" description="Disordered" evidence="1">
    <location>
        <begin position="281"/>
        <end position="304"/>
    </location>
</feature>
<comment type="caution">
    <text evidence="3">The sequence shown here is derived from an EMBL/GenBank/DDBJ whole genome shotgun (WGS) entry which is preliminary data.</text>
</comment>
<feature type="compositionally biased region" description="Low complexity" evidence="1">
    <location>
        <begin position="422"/>
        <end position="433"/>
    </location>
</feature>
<keyword evidence="2" id="KW-0812">Transmembrane</keyword>
<reference evidence="3" key="1">
    <citation type="submission" date="2023-03" db="EMBL/GenBank/DDBJ databases">
        <title>Massive genome expansion in bonnet fungi (Mycena s.s.) driven by repeated elements and novel gene families across ecological guilds.</title>
        <authorList>
            <consortium name="Lawrence Berkeley National Laboratory"/>
            <person name="Harder C.B."/>
            <person name="Miyauchi S."/>
            <person name="Viragh M."/>
            <person name="Kuo A."/>
            <person name="Thoen E."/>
            <person name="Andreopoulos B."/>
            <person name="Lu D."/>
            <person name="Skrede I."/>
            <person name="Drula E."/>
            <person name="Henrissat B."/>
            <person name="Morin E."/>
            <person name="Kohler A."/>
            <person name="Barry K."/>
            <person name="LaButti K."/>
            <person name="Morin E."/>
            <person name="Salamov A."/>
            <person name="Lipzen A."/>
            <person name="Mereny Z."/>
            <person name="Hegedus B."/>
            <person name="Baldrian P."/>
            <person name="Stursova M."/>
            <person name="Weitz H."/>
            <person name="Taylor A."/>
            <person name="Grigoriev I.V."/>
            <person name="Nagy L.G."/>
            <person name="Martin F."/>
            <person name="Kauserud H."/>
        </authorList>
    </citation>
    <scope>NUCLEOTIDE SEQUENCE</scope>
    <source>
        <strain evidence="3">9284</strain>
    </source>
</reference>
<dbReference type="Proteomes" id="UP001221142">
    <property type="component" value="Unassembled WGS sequence"/>
</dbReference>
<feature type="transmembrane region" description="Helical" evidence="2">
    <location>
        <begin position="321"/>
        <end position="343"/>
    </location>
</feature>
<feature type="compositionally biased region" description="Polar residues" evidence="1">
    <location>
        <begin position="356"/>
        <end position="379"/>
    </location>
</feature>
<keyword evidence="2" id="KW-0472">Membrane</keyword>
<feature type="region of interest" description="Disordered" evidence="1">
    <location>
        <begin position="351"/>
        <end position="464"/>
    </location>
</feature>
<organism evidence="3 4">
    <name type="scientific">Roridomyces roridus</name>
    <dbReference type="NCBI Taxonomy" id="1738132"/>
    <lineage>
        <taxon>Eukaryota</taxon>
        <taxon>Fungi</taxon>
        <taxon>Dikarya</taxon>
        <taxon>Basidiomycota</taxon>
        <taxon>Agaricomycotina</taxon>
        <taxon>Agaricomycetes</taxon>
        <taxon>Agaricomycetidae</taxon>
        <taxon>Agaricales</taxon>
        <taxon>Marasmiineae</taxon>
        <taxon>Mycenaceae</taxon>
        <taxon>Roridomyces</taxon>
    </lineage>
</organism>
<dbReference type="Gene3D" id="2.60.120.260">
    <property type="entry name" value="Galactose-binding domain-like"/>
    <property type="match status" value="2"/>
</dbReference>